<dbReference type="Gene3D" id="1.10.630.10">
    <property type="entry name" value="Cytochrome P450"/>
    <property type="match status" value="1"/>
</dbReference>
<evidence type="ECO:0000256" key="3">
    <source>
        <dbReference type="ARBA" id="ARBA00022723"/>
    </source>
</evidence>
<keyword evidence="5" id="KW-0408">Iron</keyword>
<dbReference type="PANTHER" id="PTHR24289:SF22">
    <property type="entry name" value="CYTOCHROME P450 1A"/>
    <property type="match status" value="1"/>
</dbReference>
<dbReference type="Proteomes" id="UP000694424">
    <property type="component" value="Unplaced"/>
</dbReference>
<dbReference type="InterPro" id="IPR001128">
    <property type="entry name" value="Cyt_P450"/>
</dbReference>
<dbReference type="GO" id="GO:0042448">
    <property type="term" value="P:progesterone metabolic process"/>
    <property type="evidence" value="ECO:0007669"/>
    <property type="project" value="TreeGrafter"/>
</dbReference>
<dbReference type="Ensembl" id="ENSAOWT00000000603.1">
    <property type="protein sequence ID" value="ENSAOWP00000000516.1"/>
    <property type="gene ID" value="ENSAOWG00000000418.1"/>
</dbReference>
<evidence type="ECO:0000256" key="4">
    <source>
        <dbReference type="ARBA" id="ARBA00023002"/>
    </source>
</evidence>
<evidence type="ECO:0000256" key="1">
    <source>
        <dbReference type="ARBA" id="ARBA00010617"/>
    </source>
</evidence>
<protein>
    <submittedName>
        <fullName evidence="7">Uncharacterized protein</fullName>
    </submittedName>
</protein>
<keyword evidence="6" id="KW-0503">Monooxygenase</keyword>
<dbReference type="GO" id="GO:0004508">
    <property type="term" value="F:steroid 17-alpha-monooxygenase activity"/>
    <property type="evidence" value="ECO:0007669"/>
    <property type="project" value="TreeGrafter"/>
</dbReference>
<sequence>TLIFYKQLHELQGNKKMKEPPGPTPQLVFGSLPQLGEDPHITLTQLREKYRDIFQIRLRFVLVVVLRGIHTIKQTLVRQGEKIWRRLESPQEDCKKCPEKASNRGGQNSTRSRLLEEQVCFEALEPVRAFLDLSGKEDNSGPASAFAGCVANVICTLCFGKRYNQNDREFLTVVRVNLVVTQNTNPHCIRYFAGK</sequence>
<dbReference type="PANTHER" id="PTHR24289">
    <property type="entry name" value="STEROID 17-ALPHA-HYDROXYLASE/17,20 LYASE"/>
    <property type="match status" value="1"/>
</dbReference>
<dbReference type="InterPro" id="IPR002401">
    <property type="entry name" value="Cyt_P450_E_grp-I"/>
</dbReference>
<reference evidence="7" key="1">
    <citation type="submission" date="2025-08" db="UniProtKB">
        <authorList>
            <consortium name="Ensembl"/>
        </authorList>
    </citation>
    <scope>IDENTIFICATION</scope>
</reference>
<evidence type="ECO:0000256" key="2">
    <source>
        <dbReference type="ARBA" id="ARBA00022617"/>
    </source>
</evidence>
<evidence type="ECO:0000256" key="5">
    <source>
        <dbReference type="ARBA" id="ARBA00023004"/>
    </source>
</evidence>
<evidence type="ECO:0000313" key="8">
    <source>
        <dbReference type="Proteomes" id="UP000694424"/>
    </source>
</evidence>
<evidence type="ECO:0000313" key="7">
    <source>
        <dbReference type="Ensembl" id="ENSAOWP00000000516.1"/>
    </source>
</evidence>
<dbReference type="InterPro" id="IPR036396">
    <property type="entry name" value="Cyt_P450_sf"/>
</dbReference>
<keyword evidence="3" id="KW-0479">Metal-binding</keyword>
<keyword evidence="8" id="KW-1185">Reference proteome</keyword>
<dbReference type="AlphaFoldDB" id="A0A8B9NW46"/>
<comment type="similarity">
    <text evidence="1">Belongs to the cytochrome P450 family.</text>
</comment>
<keyword evidence="4" id="KW-0560">Oxidoreductase</keyword>
<evidence type="ECO:0000256" key="6">
    <source>
        <dbReference type="ARBA" id="ARBA00023033"/>
    </source>
</evidence>
<reference evidence="7" key="2">
    <citation type="submission" date="2025-09" db="UniProtKB">
        <authorList>
            <consortium name="Ensembl"/>
        </authorList>
    </citation>
    <scope>IDENTIFICATION</scope>
</reference>
<dbReference type="GO" id="GO:0005506">
    <property type="term" value="F:iron ion binding"/>
    <property type="evidence" value="ECO:0007669"/>
    <property type="project" value="InterPro"/>
</dbReference>
<keyword evidence="2" id="KW-0349">Heme</keyword>
<accession>A0A8B9NW46</accession>
<proteinExistence type="inferred from homology"/>
<dbReference type="PRINTS" id="PR00463">
    <property type="entry name" value="EP450I"/>
</dbReference>
<dbReference type="GO" id="GO:0020037">
    <property type="term" value="F:heme binding"/>
    <property type="evidence" value="ECO:0007669"/>
    <property type="project" value="InterPro"/>
</dbReference>
<dbReference type="GO" id="GO:0042446">
    <property type="term" value="P:hormone biosynthetic process"/>
    <property type="evidence" value="ECO:0007669"/>
    <property type="project" value="TreeGrafter"/>
</dbReference>
<organism evidence="7 8">
    <name type="scientific">Apteryx owenii</name>
    <name type="common">Little spotted kiwi</name>
    <dbReference type="NCBI Taxonomy" id="8824"/>
    <lineage>
        <taxon>Eukaryota</taxon>
        <taxon>Metazoa</taxon>
        <taxon>Chordata</taxon>
        <taxon>Craniata</taxon>
        <taxon>Vertebrata</taxon>
        <taxon>Euteleostomi</taxon>
        <taxon>Archelosauria</taxon>
        <taxon>Archosauria</taxon>
        <taxon>Dinosauria</taxon>
        <taxon>Saurischia</taxon>
        <taxon>Theropoda</taxon>
        <taxon>Coelurosauria</taxon>
        <taxon>Aves</taxon>
        <taxon>Palaeognathae</taxon>
        <taxon>Apterygiformes</taxon>
        <taxon>Apterygidae</taxon>
        <taxon>Apteryx</taxon>
    </lineage>
</organism>
<name>A0A8B9NW46_APTOW</name>
<dbReference type="SUPFAM" id="SSF48264">
    <property type="entry name" value="Cytochrome P450"/>
    <property type="match status" value="1"/>
</dbReference>
<dbReference type="Pfam" id="PF00067">
    <property type="entry name" value="p450"/>
    <property type="match status" value="1"/>
</dbReference>